<feature type="transmembrane region" description="Helical" evidence="5">
    <location>
        <begin position="210"/>
        <end position="232"/>
    </location>
</feature>
<dbReference type="Gene3D" id="1.20.1250.20">
    <property type="entry name" value="MFS general substrate transporter like domains"/>
    <property type="match status" value="2"/>
</dbReference>
<organism evidence="7 8">
    <name type="scientific">Mycolicibacterium tusciae</name>
    <dbReference type="NCBI Taxonomy" id="75922"/>
    <lineage>
        <taxon>Bacteria</taxon>
        <taxon>Bacillati</taxon>
        <taxon>Actinomycetota</taxon>
        <taxon>Actinomycetes</taxon>
        <taxon>Mycobacteriales</taxon>
        <taxon>Mycobacteriaceae</taxon>
        <taxon>Mycolicibacterium</taxon>
    </lineage>
</organism>
<evidence type="ECO:0000256" key="1">
    <source>
        <dbReference type="ARBA" id="ARBA00004651"/>
    </source>
</evidence>
<comment type="subcellular location">
    <subcellularLocation>
        <location evidence="1">Cell membrane</location>
        <topology evidence="1">Multi-pass membrane protein</topology>
    </subcellularLocation>
</comment>
<protein>
    <submittedName>
        <fullName evidence="7">MFS transporter</fullName>
    </submittedName>
</protein>
<keyword evidence="3 5" id="KW-1133">Transmembrane helix</keyword>
<dbReference type="SUPFAM" id="SSF103473">
    <property type="entry name" value="MFS general substrate transporter"/>
    <property type="match status" value="1"/>
</dbReference>
<feature type="transmembrane region" description="Helical" evidence="5">
    <location>
        <begin position="335"/>
        <end position="357"/>
    </location>
</feature>
<keyword evidence="2 5" id="KW-0812">Transmembrane</keyword>
<dbReference type="CDD" id="cd17370">
    <property type="entry name" value="MFS_MJ1317_like"/>
    <property type="match status" value="1"/>
</dbReference>
<name>A0A1X0JMX9_9MYCO</name>
<evidence type="ECO:0000313" key="7">
    <source>
        <dbReference type="EMBL" id="ORB64141.1"/>
    </source>
</evidence>
<evidence type="ECO:0000256" key="5">
    <source>
        <dbReference type="SAM" id="Phobius"/>
    </source>
</evidence>
<evidence type="ECO:0000313" key="8">
    <source>
        <dbReference type="Proteomes" id="UP000192411"/>
    </source>
</evidence>
<evidence type="ECO:0000256" key="2">
    <source>
        <dbReference type="ARBA" id="ARBA00022692"/>
    </source>
</evidence>
<dbReference type="PANTHER" id="PTHR23518:SF2">
    <property type="entry name" value="MAJOR FACILITATOR SUPERFAMILY TRANSPORTER"/>
    <property type="match status" value="1"/>
</dbReference>
<keyword evidence="8" id="KW-1185">Reference proteome</keyword>
<comment type="caution">
    <text evidence="7">The sequence shown here is derived from an EMBL/GenBank/DDBJ whole genome shotgun (WGS) entry which is preliminary data.</text>
</comment>
<dbReference type="GO" id="GO:0005886">
    <property type="term" value="C:plasma membrane"/>
    <property type="evidence" value="ECO:0007669"/>
    <property type="project" value="UniProtKB-SubCell"/>
</dbReference>
<sequence length="404" mass="41789">MRSWLTRNVRVLSAVSFLQDTASELLYPLLPIYLTSVLGAPAAVVGAVEGAAEGAASLTKLAAGPLGDRFSRRPLIATGYGMAALGKVMVAAASGWTGVLAGRVVDRLGKGIRGAPRDALLVVDIDAAARGRVFGFHRAMDTFGAVVGPLLGLVGYQLLDQQIAPLLWVAVVPAVLSVALVFLVRERAPLPSKATRRAVFSRVKDLPRSYWRVTAVVVAFGLVNFPDALLLLRLNEIGFSVPEVILAYVTYNAVYAAASYPAGMVADRVGKPVVFGIGLVFFAVGYTGLGMTTDALTAWLLIGVYGLFTGCTDGVGKAWISSLVADDVQGSAQGVFQGLSGFAVLAAGIWAGLLWGADGRLPLLISGVAGGVVAVVVLVIAICGRHRTSTASSAKGGAPTPATE</sequence>
<dbReference type="RefSeq" id="WP_083126566.1">
    <property type="nucleotide sequence ID" value="NZ_MVIM01000008.1"/>
</dbReference>
<feature type="transmembrane region" description="Helical" evidence="5">
    <location>
        <begin position="363"/>
        <end position="383"/>
    </location>
</feature>
<dbReference type="AlphaFoldDB" id="A0A1X0JMX9"/>
<evidence type="ECO:0000256" key="4">
    <source>
        <dbReference type="ARBA" id="ARBA00023136"/>
    </source>
</evidence>
<dbReference type="OrthoDB" id="9803985at2"/>
<dbReference type="Pfam" id="PF07690">
    <property type="entry name" value="MFS_1"/>
    <property type="match status" value="2"/>
</dbReference>
<proteinExistence type="predicted"/>
<evidence type="ECO:0000256" key="3">
    <source>
        <dbReference type="ARBA" id="ARBA00022989"/>
    </source>
</evidence>
<feature type="transmembrane region" description="Helical" evidence="5">
    <location>
        <begin position="296"/>
        <end position="315"/>
    </location>
</feature>
<keyword evidence="4 5" id="KW-0472">Membrane</keyword>
<feature type="transmembrane region" description="Helical" evidence="5">
    <location>
        <begin position="139"/>
        <end position="159"/>
    </location>
</feature>
<dbReference type="InterPro" id="IPR036259">
    <property type="entry name" value="MFS_trans_sf"/>
</dbReference>
<dbReference type="InterPro" id="IPR011701">
    <property type="entry name" value="MFS"/>
</dbReference>
<dbReference type="Proteomes" id="UP000192411">
    <property type="component" value="Unassembled WGS sequence"/>
</dbReference>
<feature type="transmembrane region" description="Helical" evidence="5">
    <location>
        <begin position="165"/>
        <end position="184"/>
    </location>
</feature>
<reference evidence="7 8" key="1">
    <citation type="submission" date="2017-02" db="EMBL/GenBank/DDBJ databases">
        <title>The new phylogeny of genus Mycobacterium.</title>
        <authorList>
            <person name="Tortoli E."/>
            <person name="Trovato A."/>
            <person name="Cirillo D.M."/>
        </authorList>
    </citation>
    <scope>NUCLEOTIDE SEQUENCE [LARGE SCALE GENOMIC DNA]</scope>
    <source>
        <strain evidence="7 8">DSM 44338</strain>
    </source>
</reference>
<accession>A0A1X0JMX9</accession>
<dbReference type="PANTHER" id="PTHR23518">
    <property type="entry name" value="C-METHYLTRANSFERASE"/>
    <property type="match status" value="1"/>
</dbReference>
<feature type="transmembrane region" description="Helical" evidence="5">
    <location>
        <begin position="273"/>
        <end position="290"/>
    </location>
</feature>
<dbReference type="EMBL" id="MVIM01000008">
    <property type="protein sequence ID" value="ORB64141.1"/>
    <property type="molecule type" value="Genomic_DNA"/>
</dbReference>
<feature type="transmembrane region" description="Helical" evidence="5">
    <location>
        <begin position="244"/>
        <end position="266"/>
    </location>
</feature>
<gene>
    <name evidence="7" type="ORF">BST47_16205</name>
</gene>
<dbReference type="GO" id="GO:0022857">
    <property type="term" value="F:transmembrane transporter activity"/>
    <property type="evidence" value="ECO:0007669"/>
    <property type="project" value="InterPro"/>
</dbReference>
<dbReference type="PROSITE" id="PS50850">
    <property type="entry name" value="MFS"/>
    <property type="match status" value="1"/>
</dbReference>
<feature type="domain" description="Major facilitator superfamily (MFS) profile" evidence="6">
    <location>
        <begin position="8"/>
        <end position="385"/>
    </location>
</feature>
<dbReference type="STRING" id="75922.BST47_16205"/>
<evidence type="ECO:0000259" key="6">
    <source>
        <dbReference type="PROSITE" id="PS50850"/>
    </source>
</evidence>
<dbReference type="InterPro" id="IPR020846">
    <property type="entry name" value="MFS_dom"/>
</dbReference>